<dbReference type="PANTHER" id="PTHR11941:SF54">
    <property type="entry name" value="ENOYL-COA HYDRATASE, MITOCHONDRIAL"/>
    <property type="match status" value="1"/>
</dbReference>
<evidence type="ECO:0000313" key="1">
    <source>
        <dbReference type="EMBL" id="CAB4836210.1"/>
    </source>
</evidence>
<dbReference type="EMBL" id="CAFAAV010000385">
    <property type="protein sequence ID" value="CAB4836210.1"/>
    <property type="molecule type" value="Genomic_DNA"/>
</dbReference>
<reference evidence="1" key="1">
    <citation type="submission" date="2020-05" db="EMBL/GenBank/DDBJ databases">
        <authorList>
            <person name="Chiriac C."/>
            <person name="Salcher M."/>
            <person name="Ghai R."/>
            <person name="Kavagutti S V."/>
        </authorList>
    </citation>
    <scope>NUCLEOTIDE SEQUENCE</scope>
</reference>
<dbReference type="SUPFAM" id="SSF52096">
    <property type="entry name" value="ClpP/crotonase"/>
    <property type="match status" value="1"/>
</dbReference>
<dbReference type="AlphaFoldDB" id="A0A6J7AU54"/>
<accession>A0A6J7AU54</accession>
<dbReference type="GO" id="GO:0003824">
    <property type="term" value="F:catalytic activity"/>
    <property type="evidence" value="ECO:0007669"/>
    <property type="project" value="UniProtKB-ARBA"/>
</dbReference>
<name>A0A6J7AU54_9ZZZZ</name>
<dbReference type="InterPro" id="IPR029045">
    <property type="entry name" value="ClpP/crotonase-like_dom_sf"/>
</dbReference>
<sequence length="261" mass="27923">MANSDLVLTELVDGVGIVTFNRPDRHNAMDDEMSDVSKKAMRWALETPEVRTVLLRGNGKSFCSGRDTSVLGHRAGGESDYSFVRRHQTIRQDTVDSPKVVIAALKGGVIGGGMETALAADIRICDTTAKFGLPEVGFALVPDTGATQLLPRLIGPGRAKLMIIGGQRIDAATAYEWGLVEQLVQPEELDEVALTLAKKIAGLSPLAVGMAKGLIDQAHAGSFRDGLVGELNAQVAMFTSADYQESKAARREGRTPTYEGR</sequence>
<gene>
    <name evidence="1" type="ORF">UFOPK3099_03069</name>
</gene>
<dbReference type="Pfam" id="PF00378">
    <property type="entry name" value="ECH_1"/>
    <property type="match status" value="1"/>
</dbReference>
<dbReference type="CDD" id="cd06558">
    <property type="entry name" value="crotonase-like"/>
    <property type="match status" value="1"/>
</dbReference>
<dbReference type="InterPro" id="IPR001753">
    <property type="entry name" value="Enoyl-CoA_hydra/iso"/>
</dbReference>
<organism evidence="1">
    <name type="scientific">freshwater metagenome</name>
    <dbReference type="NCBI Taxonomy" id="449393"/>
    <lineage>
        <taxon>unclassified sequences</taxon>
        <taxon>metagenomes</taxon>
        <taxon>ecological metagenomes</taxon>
    </lineage>
</organism>
<dbReference type="Gene3D" id="3.90.226.10">
    <property type="entry name" value="2-enoyl-CoA Hydratase, Chain A, domain 1"/>
    <property type="match status" value="1"/>
</dbReference>
<dbReference type="PANTHER" id="PTHR11941">
    <property type="entry name" value="ENOYL-COA HYDRATASE-RELATED"/>
    <property type="match status" value="1"/>
</dbReference>
<proteinExistence type="predicted"/>
<dbReference type="GO" id="GO:0006635">
    <property type="term" value="P:fatty acid beta-oxidation"/>
    <property type="evidence" value="ECO:0007669"/>
    <property type="project" value="TreeGrafter"/>
</dbReference>
<protein>
    <submittedName>
        <fullName evidence="1">Unannotated protein</fullName>
    </submittedName>
</protein>